<dbReference type="EMBL" id="JACGWN010000008">
    <property type="protein sequence ID" value="KAL0439072.1"/>
    <property type="molecule type" value="Genomic_DNA"/>
</dbReference>
<organism evidence="1">
    <name type="scientific">Sesamum latifolium</name>
    <dbReference type="NCBI Taxonomy" id="2727402"/>
    <lineage>
        <taxon>Eukaryota</taxon>
        <taxon>Viridiplantae</taxon>
        <taxon>Streptophyta</taxon>
        <taxon>Embryophyta</taxon>
        <taxon>Tracheophyta</taxon>
        <taxon>Spermatophyta</taxon>
        <taxon>Magnoliopsida</taxon>
        <taxon>eudicotyledons</taxon>
        <taxon>Gunneridae</taxon>
        <taxon>Pentapetalae</taxon>
        <taxon>asterids</taxon>
        <taxon>lamiids</taxon>
        <taxon>Lamiales</taxon>
        <taxon>Pedaliaceae</taxon>
        <taxon>Sesamum</taxon>
    </lineage>
</organism>
<protein>
    <submittedName>
        <fullName evidence="1">Uncharacterized protein</fullName>
    </submittedName>
</protein>
<comment type="caution">
    <text evidence="1">The sequence shown here is derived from an EMBL/GenBank/DDBJ whole genome shotgun (WGS) entry which is preliminary data.</text>
</comment>
<reference evidence="1" key="1">
    <citation type="submission" date="2020-06" db="EMBL/GenBank/DDBJ databases">
        <authorList>
            <person name="Li T."/>
            <person name="Hu X."/>
            <person name="Zhang T."/>
            <person name="Song X."/>
            <person name="Zhang H."/>
            <person name="Dai N."/>
            <person name="Sheng W."/>
            <person name="Hou X."/>
            <person name="Wei L."/>
        </authorList>
    </citation>
    <scope>NUCLEOTIDE SEQUENCE</scope>
    <source>
        <strain evidence="1">KEN1</strain>
        <tissue evidence="1">Leaf</tissue>
    </source>
</reference>
<dbReference type="AlphaFoldDB" id="A0AAW2WBR5"/>
<sequence length="126" mass="14208">MDFEDRSDPFSSIVIQSGKDKLKVKGTTLCIHEPADITHLFKSRSLSKSMHIHEWSEEVTRDTLDPRSNVSSQIKVLLLKSSLHDVKADVKFILPNRHLAANGTSWRTPQSKYGKISVYPGYLGVD</sequence>
<proteinExistence type="predicted"/>
<evidence type="ECO:0000313" key="1">
    <source>
        <dbReference type="EMBL" id="KAL0439072.1"/>
    </source>
</evidence>
<reference evidence="1" key="2">
    <citation type="journal article" date="2024" name="Plant">
        <title>Genomic evolution and insights into agronomic trait innovations of Sesamum species.</title>
        <authorList>
            <person name="Miao H."/>
            <person name="Wang L."/>
            <person name="Qu L."/>
            <person name="Liu H."/>
            <person name="Sun Y."/>
            <person name="Le M."/>
            <person name="Wang Q."/>
            <person name="Wei S."/>
            <person name="Zheng Y."/>
            <person name="Lin W."/>
            <person name="Duan Y."/>
            <person name="Cao H."/>
            <person name="Xiong S."/>
            <person name="Wang X."/>
            <person name="Wei L."/>
            <person name="Li C."/>
            <person name="Ma Q."/>
            <person name="Ju M."/>
            <person name="Zhao R."/>
            <person name="Li G."/>
            <person name="Mu C."/>
            <person name="Tian Q."/>
            <person name="Mei H."/>
            <person name="Zhang T."/>
            <person name="Gao T."/>
            <person name="Zhang H."/>
        </authorList>
    </citation>
    <scope>NUCLEOTIDE SEQUENCE</scope>
    <source>
        <strain evidence="1">KEN1</strain>
    </source>
</reference>
<gene>
    <name evidence="1" type="ORF">Slati_2390200</name>
</gene>
<name>A0AAW2WBR5_9LAMI</name>
<accession>A0AAW2WBR5</accession>